<comment type="caution">
    <text evidence="2">The sequence shown here is derived from an EMBL/GenBank/DDBJ whole genome shotgun (WGS) entry which is preliminary data.</text>
</comment>
<dbReference type="Proteomes" id="UP000242367">
    <property type="component" value="Unassembled WGS sequence"/>
</dbReference>
<accession>A0A2P4URH4</accession>
<dbReference type="Gene3D" id="1.10.260.130">
    <property type="match status" value="1"/>
</dbReference>
<dbReference type="InterPro" id="IPR005152">
    <property type="entry name" value="Lipase_secreted"/>
</dbReference>
<name>A0A2P4URH4_9ACTN</name>
<evidence type="ECO:0000313" key="2">
    <source>
        <dbReference type="EMBL" id="POM27651.1"/>
    </source>
</evidence>
<dbReference type="GO" id="GO:0004806">
    <property type="term" value="F:triacylglycerol lipase activity"/>
    <property type="evidence" value="ECO:0007669"/>
    <property type="project" value="InterPro"/>
</dbReference>
<feature type="signal peptide" evidence="1">
    <location>
        <begin position="1"/>
        <end position="23"/>
    </location>
</feature>
<dbReference type="RefSeq" id="WP_103562440.1">
    <property type="nucleotide sequence ID" value="NZ_MTBP01000001.1"/>
</dbReference>
<protein>
    <submittedName>
        <fullName evidence="2">Putative MT1628-like inactive lipase</fullName>
    </submittedName>
</protein>
<evidence type="ECO:0000313" key="3">
    <source>
        <dbReference type="Proteomes" id="UP000242367"/>
    </source>
</evidence>
<feature type="chain" id="PRO_5038348661" evidence="1">
    <location>
        <begin position="24"/>
        <end position="410"/>
    </location>
</feature>
<dbReference type="EMBL" id="MTBP01000001">
    <property type="protein sequence ID" value="POM27651.1"/>
    <property type="molecule type" value="Genomic_DNA"/>
</dbReference>
<proteinExistence type="predicted"/>
<dbReference type="SUPFAM" id="SSF53474">
    <property type="entry name" value="alpha/beta-Hydrolases"/>
    <property type="match status" value="1"/>
</dbReference>
<keyword evidence="3" id="KW-1185">Reference proteome</keyword>
<dbReference type="InterPro" id="IPR029058">
    <property type="entry name" value="AB_hydrolase_fold"/>
</dbReference>
<dbReference type="AlphaFoldDB" id="A0A2P4URH4"/>
<dbReference type="Gene3D" id="3.40.50.1820">
    <property type="entry name" value="alpha/beta hydrolase"/>
    <property type="match status" value="1"/>
</dbReference>
<reference evidence="2 3" key="1">
    <citation type="journal article" date="2017" name="Chemistry">
        <title>Isolation, Biosynthesis and Chemical Modifications of Rubterolones A-F: Rare Tropolone Alkaloids from Actinomadura sp. 5-2.</title>
        <authorList>
            <person name="Guo H."/>
            <person name="Benndorf R."/>
            <person name="Leichnitz D."/>
            <person name="Klassen J.L."/>
            <person name="Vollmers J."/>
            <person name="Gorls H."/>
            <person name="Steinacker M."/>
            <person name="Weigel C."/>
            <person name="Dahse H.M."/>
            <person name="Kaster A.K."/>
            <person name="de Beer Z.W."/>
            <person name="Poulsen M."/>
            <person name="Beemelmanns C."/>
        </authorList>
    </citation>
    <scope>NUCLEOTIDE SEQUENCE [LARGE SCALE GENOMIC DNA]</scope>
    <source>
        <strain evidence="2 3">5-2</strain>
    </source>
</reference>
<dbReference type="PANTHER" id="PTHR34853">
    <property type="match status" value="1"/>
</dbReference>
<keyword evidence="1" id="KW-0732">Signal</keyword>
<sequence length="410" mass="41556" precursor="true">MRRRLGRAVLAFALAAGSSLAVAAPAAAAPDCRATADAVMTPPEAITGDPGDVLACRPVTLRAGVKLHAWQVQYVSTDLRGQKIAVSGTIAVPDAPWTGPGVRPVVAHASAATGLATACAPSRGAGTDLAPYLRAGYAVAAADGVGFLKGQTHTTLAGVNAGHALLDAARTAFRLPGTALLPFTAVGLAGYSEGGAAALWAAQLAASYAPDVHVVGAAAGGVPGDLRATAAALDGGLFAGLLAEAVAGLSAAYPSMPFTELLDDRGRAAMADVRTTCLPAALSGFYFARIEDLTAGRLTLDRLYDLDGPDGRTWGQIIDDQRLGVNVGRPGSGAKYTVPFPVLQYRGTADEVVPTSVEDATAAAYCRAGITTRYRRDYDGGHFDTAGLAAQDVAAWLGARFTGLPAAGTC</sequence>
<gene>
    <name evidence="2" type="ORF">BTM25_20680</name>
</gene>
<dbReference type="Pfam" id="PF03583">
    <property type="entry name" value="LIP"/>
    <property type="match status" value="1"/>
</dbReference>
<organism evidence="2 3">
    <name type="scientific">Actinomadura rubteroloni</name>
    <dbReference type="NCBI Taxonomy" id="1926885"/>
    <lineage>
        <taxon>Bacteria</taxon>
        <taxon>Bacillati</taxon>
        <taxon>Actinomycetota</taxon>
        <taxon>Actinomycetes</taxon>
        <taxon>Streptosporangiales</taxon>
        <taxon>Thermomonosporaceae</taxon>
        <taxon>Actinomadura</taxon>
    </lineage>
</organism>
<dbReference type="PIRSF" id="PIRSF029171">
    <property type="entry name" value="Esterase_LipA"/>
    <property type="match status" value="1"/>
</dbReference>
<dbReference type="PANTHER" id="PTHR34853:SF1">
    <property type="entry name" value="LIPASE 5"/>
    <property type="match status" value="1"/>
</dbReference>
<evidence type="ECO:0000256" key="1">
    <source>
        <dbReference type="SAM" id="SignalP"/>
    </source>
</evidence>
<dbReference type="GO" id="GO:0016042">
    <property type="term" value="P:lipid catabolic process"/>
    <property type="evidence" value="ECO:0007669"/>
    <property type="project" value="InterPro"/>
</dbReference>